<feature type="domain" description="Chemokine interleukin-8-like" evidence="3">
    <location>
        <begin position="45"/>
        <end position="103"/>
    </location>
</feature>
<dbReference type="FunCoup" id="A0A672FKU0">
    <property type="interactions" value="165"/>
</dbReference>
<dbReference type="GO" id="GO:0008009">
    <property type="term" value="F:chemokine activity"/>
    <property type="evidence" value="ECO:0007669"/>
    <property type="project" value="InterPro"/>
</dbReference>
<accession>A0A672FKU0</accession>
<dbReference type="InParanoid" id="A0A672FKU0"/>
<dbReference type="GeneID" id="115399329"/>
<dbReference type="Proteomes" id="UP000472267">
    <property type="component" value="Chromosome 13"/>
</dbReference>
<dbReference type="OrthoDB" id="9948647at2759"/>
<dbReference type="Pfam" id="PF00048">
    <property type="entry name" value="IL8"/>
    <property type="match status" value="1"/>
</dbReference>
<dbReference type="RefSeq" id="XP_029962508.1">
    <property type="nucleotide sequence ID" value="XM_030106648.1"/>
</dbReference>
<keyword evidence="1" id="KW-0202">Cytokine</keyword>
<dbReference type="AlphaFoldDB" id="A0A672FKU0"/>
<dbReference type="GO" id="GO:0006955">
    <property type="term" value="P:immune response"/>
    <property type="evidence" value="ECO:0007669"/>
    <property type="project" value="InterPro"/>
</dbReference>
<evidence type="ECO:0000313" key="4">
    <source>
        <dbReference type="Ensembl" id="ENSSFAP00005005320.1"/>
    </source>
</evidence>
<evidence type="ECO:0000313" key="5">
    <source>
        <dbReference type="Proteomes" id="UP000472267"/>
    </source>
</evidence>
<reference evidence="4" key="1">
    <citation type="submission" date="2019-06" db="EMBL/GenBank/DDBJ databases">
        <authorList>
            <consortium name="Wellcome Sanger Institute Data Sharing"/>
        </authorList>
    </citation>
    <scope>NUCLEOTIDE SEQUENCE [LARGE SCALE GENOMIC DNA]</scope>
</reference>
<evidence type="ECO:0000256" key="2">
    <source>
        <dbReference type="SAM" id="MobiDB-lite"/>
    </source>
</evidence>
<gene>
    <name evidence="4" type="primary">LOC115399329</name>
</gene>
<dbReference type="InterPro" id="IPR036048">
    <property type="entry name" value="Interleukin_8-like_sf"/>
</dbReference>
<feature type="compositionally biased region" description="Basic residues" evidence="2">
    <location>
        <begin position="131"/>
        <end position="141"/>
    </location>
</feature>
<evidence type="ECO:0000259" key="3">
    <source>
        <dbReference type="Pfam" id="PF00048"/>
    </source>
</evidence>
<evidence type="ECO:0000256" key="1">
    <source>
        <dbReference type="ARBA" id="ARBA00022514"/>
    </source>
</evidence>
<dbReference type="OMA" id="YVPGRCL"/>
<organism evidence="4 5">
    <name type="scientific">Salarias fasciatus</name>
    <name type="common">Jewelled blenny</name>
    <name type="synonym">Blennius fasciatus</name>
    <dbReference type="NCBI Taxonomy" id="181472"/>
    <lineage>
        <taxon>Eukaryota</taxon>
        <taxon>Metazoa</taxon>
        <taxon>Chordata</taxon>
        <taxon>Craniata</taxon>
        <taxon>Vertebrata</taxon>
        <taxon>Euteleostomi</taxon>
        <taxon>Actinopterygii</taxon>
        <taxon>Neopterygii</taxon>
        <taxon>Teleostei</taxon>
        <taxon>Neoteleostei</taxon>
        <taxon>Acanthomorphata</taxon>
        <taxon>Ovalentaria</taxon>
        <taxon>Blenniimorphae</taxon>
        <taxon>Blenniiformes</taxon>
        <taxon>Blennioidei</taxon>
        <taxon>Blenniidae</taxon>
        <taxon>Salariinae</taxon>
        <taxon>Salarias</taxon>
    </lineage>
</organism>
<sequence length="148" mass="17237">MWLRGFSVNAQLVSSMKFHQQFVFLSLCYVLFTVREADSTFVPGRCLCPRTQMGVRGKLKELTVLPKSPSCHNVTVIVTMRRNDQPVCLNPEGRMGRQLIRCWNRVHELSRDVKLCLRRRKGRGGGERQRLRQRRRSHSRKQSPSDAQ</sequence>
<keyword evidence="5" id="KW-1185">Reference proteome</keyword>
<name>A0A672FKU0_SALFA</name>
<dbReference type="Ensembl" id="ENSSFAT00005005624.1">
    <property type="protein sequence ID" value="ENSSFAP00005005320.1"/>
    <property type="gene ID" value="ENSSFAG00005003366.1"/>
</dbReference>
<dbReference type="SUPFAM" id="SSF54117">
    <property type="entry name" value="Interleukin 8-like chemokines"/>
    <property type="match status" value="1"/>
</dbReference>
<reference evidence="4" key="2">
    <citation type="submission" date="2025-08" db="UniProtKB">
        <authorList>
            <consortium name="Ensembl"/>
        </authorList>
    </citation>
    <scope>IDENTIFICATION</scope>
</reference>
<reference evidence="4" key="3">
    <citation type="submission" date="2025-09" db="UniProtKB">
        <authorList>
            <consortium name="Ensembl"/>
        </authorList>
    </citation>
    <scope>IDENTIFICATION</scope>
</reference>
<dbReference type="Gene3D" id="2.40.50.40">
    <property type="match status" value="1"/>
</dbReference>
<dbReference type="GO" id="GO:0005615">
    <property type="term" value="C:extracellular space"/>
    <property type="evidence" value="ECO:0007669"/>
    <property type="project" value="UniProtKB-KW"/>
</dbReference>
<proteinExistence type="predicted"/>
<feature type="region of interest" description="Disordered" evidence="2">
    <location>
        <begin position="122"/>
        <end position="148"/>
    </location>
</feature>
<dbReference type="InterPro" id="IPR001811">
    <property type="entry name" value="Chemokine_IL8-like_dom"/>
</dbReference>
<protein>
    <submittedName>
        <fullName evidence="4">C-X-C motif chemokine 10-like</fullName>
    </submittedName>
</protein>